<dbReference type="Pfam" id="PF00085">
    <property type="entry name" value="Thioredoxin"/>
    <property type="match status" value="1"/>
</dbReference>
<reference evidence="9" key="1">
    <citation type="journal article" date="2019" name="Int. J. Syst. Evol. Microbiol.">
        <title>The Global Catalogue of Microorganisms (GCM) 10K type strain sequencing project: providing services to taxonomists for standard genome sequencing and annotation.</title>
        <authorList>
            <consortium name="The Broad Institute Genomics Platform"/>
            <consortium name="The Broad Institute Genome Sequencing Center for Infectious Disease"/>
            <person name="Wu L."/>
            <person name="Ma J."/>
        </authorList>
    </citation>
    <scope>NUCLEOTIDE SEQUENCE [LARGE SCALE GENOMIC DNA]</scope>
    <source>
        <strain evidence="9">JCM 17441</strain>
    </source>
</reference>
<dbReference type="NCBIfam" id="TIGR01068">
    <property type="entry name" value="thioredoxin"/>
    <property type="match status" value="1"/>
</dbReference>
<dbReference type="SUPFAM" id="SSF52833">
    <property type="entry name" value="Thioredoxin-like"/>
    <property type="match status" value="1"/>
</dbReference>
<keyword evidence="5" id="KW-0676">Redox-active center</keyword>
<dbReference type="InterPro" id="IPR005746">
    <property type="entry name" value="Thioredoxin"/>
</dbReference>
<dbReference type="Proteomes" id="UP001500620">
    <property type="component" value="Unassembled WGS sequence"/>
</dbReference>
<dbReference type="PROSITE" id="PS00194">
    <property type="entry name" value="THIOREDOXIN_1"/>
    <property type="match status" value="1"/>
</dbReference>
<accession>A0ABP8DN48</accession>
<keyword evidence="9" id="KW-1185">Reference proteome</keyword>
<dbReference type="Gene3D" id="2.30.30.380">
    <property type="entry name" value="Zn-finger domain of Sec23/24"/>
    <property type="match status" value="1"/>
</dbReference>
<dbReference type="EMBL" id="BAABAT010000039">
    <property type="protein sequence ID" value="GAA4260139.1"/>
    <property type="molecule type" value="Genomic_DNA"/>
</dbReference>
<evidence type="ECO:0000259" key="7">
    <source>
        <dbReference type="PROSITE" id="PS51352"/>
    </source>
</evidence>
<dbReference type="InterPro" id="IPR036249">
    <property type="entry name" value="Thioredoxin-like_sf"/>
</dbReference>
<dbReference type="RefSeq" id="WP_345137069.1">
    <property type="nucleotide sequence ID" value="NZ_BAABAT010000039.1"/>
</dbReference>
<organism evidence="8 9">
    <name type="scientific">Dactylosporangium darangshiense</name>
    <dbReference type="NCBI Taxonomy" id="579108"/>
    <lineage>
        <taxon>Bacteria</taxon>
        <taxon>Bacillati</taxon>
        <taxon>Actinomycetota</taxon>
        <taxon>Actinomycetes</taxon>
        <taxon>Micromonosporales</taxon>
        <taxon>Micromonosporaceae</taxon>
        <taxon>Dactylosporangium</taxon>
    </lineage>
</organism>
<comment type="similarity">
    <text evidence="1">Belongs to the thioredoxin family.</text>
</comment>
<protein>
    <recommendedName>
        <fullName evidence="6">Thioredoxin</fullName>
    </recommendedName>
</protein>
<evidence type="ECO:0000256" key="5">
    <source>
        <dbReference type="ARBA" id="ARBA00023284"/>
    </source>
</evidence>
<dbReference type="PANTHER" id="PTHR45663">
    <property type="entry name" value="GEO12009P1"/>
    <property type="match status" value="1"/>
</dbReference>
<feature type="domain" description="Thioredoxin" evidence="7">
    <location>
        <begin position="11"/>
        <end position="141"/>
    </location>
</feature>
<comment type="caution">
    <text evidence="8">The sequence shown here is derived from an EMBL/GenBank/DDBJ whole genome shotgun (WGS) entry which is preliminary data.</text>
</comment>
<evidence type="ECO:0000256" key="2">
    <source>
        <dbReference type="ARBA" id="ARBA00022448"/>
    </source>
</evidence>
<dbReference type="PANTHER" id="PTHR45663:SF11">
    <property type="entry name" value="GEO12009P1"/>
    <property type="match status" value="1"/>
</dbReference>
<evidence type="ECO:0000256" key="4">
    <source>
        <dbReference type="ARBA" id="ARBA00023157"/>
    </source>
</evidence>
<dbReference type="PRINTS" id="PR00421">
    <property type="entry name" value="THIOREDOXIN"/>
</dbReference>
<keyword evidence="3" id="KW-0249">Electron transport</keyword>
<evidence type="ECO:0000313" key="9">
    <source>
        <dbReference type="Proteomes" id="UP001500620"/>
    </source>
</evidence>
<dbReference type="InterPro" id="IPR013766">
    <property type="entry name" value="Thioredoxin_domain"/>
</dbReference>
<gene>
    <name evidence="8" type="primary">trxC_1</name>
    <name evidence="8" type="ORF">GCM10022255_087610</name>
</gene>
<proteinExistence type="inferred from homology"/>
<dbReference type="PROSITE" id="PS51352">
    <property type="entry name" value="THIOREDOXIN_2"/>
    <property type="match status" value="1"/>
</dbReference>
<dbReference type="Gene3D" id="3.40.30.10">
    <property type="entry name" value="Glutaredoxin"/>
    <property type="match status" value="1"/>
</dbReference>
<evidence type="ECO:0000256" key="6">
    <source>
        <dbReference type="NCBIfam" id="TIGR01068"/>
    </source>
</evidence>
<evidence type="ECO:0000256" key="3">
    <source>
        <dbReference type="ARBA" id="ARBA00022982"/>
    </source>
</evidence>
<evidence type="ECO:0000256" key="1">
    <source>
        <dbReference type="ARBA" id="ARBA00008987"/>
    </source>
</evidence>
<sequence length="145" mass="15170">MTSRIVACVRCGQRNRVPGAAAGKPVCGKCREAVPWIVDADDATFGDVAERSSTPVLVDMWAPWCGPCRAVGPALEQVAGDLAGTIKLVKVNVDEAPGLSLRFDVRAVPTLMILKDGEVVGRQAGAAPASALRDWVSRTLASAKS</sequence>
<dbReference type="InterPro" id="IPR017937">
    <property type="entry name" value="Thioredoxin_CS"/>
</dbReference>
<name>A0ABP8DN48_9ACTN</name>
<keyword evidence="4" id="KW-1015">Disulfide bond</keyword>
<evidence type="ECO:0000313" key="8">
    <source>
        <dbReference type="EMBL" id="GAA4260139.1"/>
    </source>
</evidence>
<keyword evidence="2" id="KW-0813">Transport</keyword>
<dbReference type="CDD" id="cd02947">
    <property type="entry name" value="TRX_family"/>
    <property type="match status" value="1"/>
</dbReference>